<evidence type="ECO:0000256" key="7">
    <source>
        <dbReference type="SAM" id="MobiDB-lite"/>
    </source>
</evidence>
<reference evidence="9" key="1">
    <citation type="submission" date="2021-04" db="EMBL/GenBank/DDBJ databases">
        <authorList>
            <consortium name="Molecular Ecology Group"/>
        </authorList>
    </citation>
    <scope>NUCLEOTIDE SEQUENCE</scope>
</reference>
<evidence type="ECO:0000256" key="5">
    <source>
        <dbReference type="ARBA" id="ARBA00023180"/>
    </source>
</evidence>
<sequence>KYVNNDPDVSYSSLRSSSKSMNSGTVQVYKGGKWGYVCENGWDLIDANVVCREIGFTRGAASSKIKNGTLLESQKTNASILLNDLHCSGTENTLHDCPYSLLNDCSHDQTASVECSEDIPNFTVELVGGDDKSEGIVEVVINKERYRVCDDNWNDKDAAVICRMMGYR</sequence>
<dbReference type="SUPFAM" id="SSF56487">
    <property type="entry name" value="SRCR-like"/>
    <property type="match status" value="2"/>
</dbReference>
<feature type="domain" description="SRCR" evidence="8">
    <location>
        <begin position="12"/>
        <end position="116"/>
    </location>
</feature>
<feature type="disulfide bond" evidence="6">
    <location>
        <begin position="87"/>
        <end position="97"/>
    </location>
</feature>
<evidence type="ECO:0000313" key="9">
    <source>
        <dbReference type="EMBL" id="CAG5124145.1"/>
    </source>
</evidence>
<gene>
    <name evidence="9" type="ORF">CUNI_LOCUS9703</name>
</gene>
<comment type="caution">
    <text evidence="9">The sequence shown here is derived from an EMBL/GenBank/DDBJ whole genome shotgun (WGS) entry which is preliminary data.</text>
</comment>
<dbReference type="GO" id="GO:0016020">
    <property type="term" value="C:membrane"/>
    <property type="evidence" value="ECO:0007669"/>
    <property type="project" value="InterPro"/>
</dbReference>
<evidence type="ECO:0000313" key="10">
    <source>
        <dbReference type="Proteomes" id="UP000678393"/>
    </source>
</evidence>
<evidence type="ECO:0000259" key="8">
    <source>
        <dbReference type="PROSITE" id="PS50287"/>
    </source>
</evidence>
<evidence type="ECO:0000256" key="3">
    <source>
        <dbReference type="ARBA" id="ARBA00023157"/>
    </source>
</evidence>
<protein>
    <recommendedName>
        <fullName evidence="8">SRCR domain-containing protein</fullName>
    </recommendedName>
</protein>
<dbReference type="OrthoDB" id="6156774at2759"/>
<organism evidence="9 10">
    <name type="scientific">Candidula unifasciata</name>
    <dbReference type="NCBI Taxonomy" id="100452"/>
    <lineage>
        <taxon>Eukaryota</taxon>
        <taxon>Metazoa</taxon>
        <taxon>Spiralia</taxon>
        <taxon>Lophotrochozoa</taxon>
        <taxon>Mollusca</taxon>
        <taxon>Gastropoda</taxon>
        <taxon>Heterobranchia</taxon>
        <taxon>Euthyneura</taxon>
        <taxon>Panpulmonata</taxon>
        <taxon>Eupulmonata</taxon>
        <taxon>Stylommatophora</taxon>
        <taxon>Helicina</taxon>
        <taxon>Helicoidea</taxon>
        <taxon>Geomitridae</taxon>
        <taxon>Candidula</taxon>
    </lineage>
</organism>
<dbReference type="EMBL" id="CAJHNH020001709">
    <property type="protein sequence ID" value="CAG5124145.1"/>
    <property type="molecule type" value="Genomic_DNA"/>
</dbReference>
<keyword evidence="1" id="KW-0732">Signal</keyword>
<accession>A0A8S3Z8E0</accession>
<feature type="compositionally biased region" description="Low complexity" evidence="7">
    <location>
        <begin position="10"/>
        <end position="23"/>
    </location>
</feature>
<dbReference type="AlphaFoldDB" id="A0A8S3Z8E0"/>
<dbReference type="PANTHER" id="PTHR19331:SF465">
    <property type="entry name" value="EGG PEPTIDE SPERACT RECEPTOR"/>
    <property type="match status" value="1"/>
</dbReference>
<name>A0A8S3Z8E0_9EUPU</name>
<evidence type="ECO:0000256" key="6">
    <source>
        <dbReference type="PROSITE-ProRule" id="PRU00196"/>
    </source>
</evidence>
<dbReference type="InterPro" id="IPR036772">
    <property type="entry name" value="SRCR-like_dom_sf"/>
</dbReference>
<comment type="caution">
    <text evidence="6">Lacks conserved residue(s) required for the propagation of feature annotation.</text>
</comment>
<dbReference type="PANTHER" id="PTHR19331">
    <property type="entry name" value="SCAVENGER RECEPTOR DOMAIN-CONTAINING"/>
    <property type="match status" value="1"/>
</dbReference>
<dbReference type="Proteomes" id="UP000678393">
    <property type="component" value="Unassembled WGS sequence"/>
</dbReference>
<dbReference type="PROSITE" id="PS50287">
    <property type="entry name" value="SRCR_2"/>
    <property type="match status" value="2"/>
</dbReference>
<evidence type="ECO:0000256" key="4">
    <source>
        <dbReference type="ARBA" id="ARBA00023170"/>
    </source>
</evidence>
<dbReference type="FunFam" id="3.10.250.10:FF:000007">
    <property type="entry name" value="Soluble scavenger receptor cysteine-rich domain-containing protein SSC5D"/>
    <property type="match status" value="1"/>
</dbReference>
<evidence type="ECO:0000256" key="2">
    <source>
        <dbReference type="ARBA" id="ARBA00022737"/>
    </source>
</evidence>
<keyword evidence="4" id="KW-0675">Receptor</keyword>
<keyword evidence="10" id="KW-1185">Reference proteome</keyword>
<keyword evidence="3 6" id="KW-1015">Disulfide bond</keyword>
<dbReference type="PRINTS" id="PR00258">
    <property type="entry name" value="SPERACTRCPTR"/>
</dbReference>
<evidence type="ECO:0000256" key="1">
    <source>
        <dbReference type="ARBA" id="ARBA00022729"/>
    </source>
</evidence>
<feature type="domain" description="SRCR" evidence="8">
    <location>
        <begin position="124"/>
        <end position="168"/>
    </location>
</feature>
<proteinExistence type="predicted"/>
<keyword evidence="5" id="KW-0325">Glycoprotein</keyword>
<dbReference type="Gene3D" id="3.10.250.10">
    <property type="entry name" value="SRCR-like domain"/>
    <property type="match status" value="2"/>
</dbReference>
<dbReference type="Pfam" id="PF00530">
    <property type="entry name" value="SRCR"/>
    <property type="match status" value="2"/>
</dbReference>
<keyword evidence="2" id="KW-0677">Repeat</keyword>
<feature type="region of interest" description="Disordered" evidence="7">
    <location>
        <begin position="1"/>
        <end position="23"/>
    </location>
</feature>
<dbReference type="InterPro" id="IPR001190">
    <property type="entry name" value="SRCR"/>
</dbReference>
<dbReference type="SMART" id="SM00202">
    <property type="entry name" value="SR"/>
    <property type="match status" value="1"/>
</dbReference>
<feature type="non-terminal residue" evidence="9">
    <location>
        <position position="1"/>
    </location>
</feature>